<proteinExistence type="predicted"/>
<name>A0ABU1VUB4_9GAMM</name>
<gene>
    <name evidence="1" type="ORF">J2W69_000227</name>
</gene>
<dbReference type="InterPro" id="IPR046237">
    <property type="entry name" value="DUF6270"/>
</dbReference>
<evidence type="ECO:0008006" key="3">
    <source>
        <dbReference type="Google" id="ProtNLM"/>
    </source>
</evidence>
<dbReference type="EMBL" id="JAVDWR010000001">
    <property type="protein sequence ID" value="MDR7119312.1"/>
    <property type="molecule type" value="Genomic_DNA"/>
</dbReference>
<evidence type="ECO:0000313" key="2">
    <source>
        <dbReference type="Proteomes" id="UP001257909"/>
    </source>
</evidence>
<comment type="caution">
    <text evidence="1">The sequence shown here is derived from an EMBL/GenBank/DDBJ whole genome shotgun (WGS) entry which is preliminary data.</text>
</comment>
<dbReference type="RefSeq" id="WP_310273738.1">
    <property type="nucleotide sequence ID" value="NZ_JAVDWR010000001.1"/>
</dbReference>
<dbReference type="Proteomes" id="UP001257909">
    <property type="component" value="Unassembled WGS sequence"/>
</dbReference>
<evidence type="ECO:0000313" key="1">
    <source>
        <dbReference type="EMBL" id="MDR7119312.1"/>
    </source>
</evidence>
<sequence>MRLFIYGSCVSRDALEYQQDQFTLVKYVARTSLSAQLSPPLLLPEVIEKLSSKFQKEMMLIDMQKTLLKLIQLHDFDVLLLDLIDERFSIGLFNGARLTLSKEFIDANAGMIRYPEWNRFSEIKFTAWQRGFAELIELIRCKKNPPKIILNKVLFAVNAGTDLDNSTKCTAFMDTEIARNNTYLLKMYEYISANFNDVICLEYPERYFVADLQHKWGLAPFHYVTDLYKETLRKLMSL</sequence>
<dbReference type="Pfam" id="PF19786">
    <property type="entry name" value="DUF6270"/>
    <property type="match status" value="1"/>
</dbReference>
<reference evidence="1 2" key="1">
    <citation type="submission" date="2023-07" db="EMBL/GenBank/DDBJ databases">
        <title>Sorghum-associated microbial communities from plants grown in Nebraska, USA.</title>
        <authorList>
            <person name="Schachtman D."/>
        </authorList>
    </citation>
    <scope>NUCLEOTIDE SEQUENCE [LARGE SCALE GENOMIC DNA]</scope>
    <source>
        <strain evidence="1 2">4138</strain>
    </source>
</reference>
<organism evidence="1 2">
    <name type="scientific">Rheinheimera soli</name>
    <dbReference type="NCBI Taxonomy" id="443616"/>
    <lineage>
        <taxon>Bacteria</taxon>
        <taxon>Pseudomonadati</taxon>
        <taxon>Pseudomonadota</taxon>
        <taxon>Gammaproteobacteria</taxon>
        <taxon>Chromatiales</taxon>
        <taxon>Chromatiaceae</taxon>
        <taxon>Rheinheimera</taxon>
    </lineage>
</organism>
<protein>
    <recommendedName>
        <fullName evidence="3">Capsular polysaccharide synthesis protein</fullName>
    </recommendedName>
</protein>
<accession>A0ABU1VUB4</accession>
<keyword evidence="2" id="KW-1185">Reference proteome</keyword>